<dbReference type="AlphaFoldDB" id="A0A735Z1Q0"/>
<proteinExistence type="predicted"/>
<dbReference type="GO" id="GO:0016020">
    <property type="term" value="C:membrane"/>
    <property type="evidence" value="ECO:0007669"/>
    <property type="project" value="UniProtKB-SubCell"/>
</dbReference>
<feature type="non-terminal residue" evidence="6">
    <location>
        <position position="124"/>
    </location>
</feature>
<keyword evidence="4 5" id="KW-0472">Membrane</keyword>
<dbReference type="InterPro" id="IPR007792">
    <property type="entry name" value="T4SS_VirB3/TrbD/AvhB"/>
</dbReference>
<feature type="transmembrane region" description="Helical" evidence="5">
    <location>
        <begin position="20"/>
        <end position="46"/>
    </location>
</feature>
<comment type="caution">
    <text evidence="6">The sequence shown here is derived from an EMBL/GenBank/DDBJ whole genome shotgun (WGS) entry which is preliminary data.</text>
</comment>
<evidence type="ECO:0000256" key="5">
    <source>
        <dbReference type="SAM" id="Phobius"/>
    </source>
</evidence>
<keyword evidence="2 5" id="KW-0812">Transmembrane</keyword>
<name>A0A735Z1Q0_SALER</name>
<protein>
    <submittedName>
        <fullName evidence="6">Conjugal transfer protein</fullName>
    </submittedName>
</protein>
<evidence type="ECO:0000256" key="1">
    <source>
        <dbReference type="ARBA" id="ARBA00004370"/>
    </source>
</evidence>
<reference evidence="6" key="2">
    <citation type="submission" date="2018-07" db="EMBL/GenBank/DDBJ databases">
        <authorList>
            <consortium name="NCBI Pathogen Detection Project"/>
        </authorList>
    </citation>
    <scope>NUCLEOTIDE SEQUENCE</scope>
    <source>
        <strain evidence="6">15-6148</strain>
    </source>
</reference>
<accession>A0A735Z1Q0</accession>
<dbReference type="Pfam" id="PF05101">
    <property type="entry name" value="VirB3"/>
    <property type="match status" value="1"/>
</dbReference>
<comment type="subcellular location">
    <subcellularLocation>
        <location evidence="1">Membrane</location>
    </subcellularLocation>
</comment>
<gene>
    <name evidence="6" type="ORF">G4O73_004352</name>
</gene>
<evidence type="ECO:0000256" key="2">
    <source>
        <dbReference type="ARBA" id="ARBA00022692"/>
    </source>
</evidence>
<dbReference type="EMBL" id="DAASWI010000226">
    <property type="protein sequence ID" value="HAE7300377.1"/>
    <property type="molecule type" value="Genomic_DNA"/>
</dbReference>
<organism evidence="6">
    <name type="scientific">Salmonella enterica</name>
    <name type="common">Salmonella choleraesuis</name>
    <dbReference type="NCBI Taxonomy" id="28901"/>
    <lineage>
        <taxon>Bacteria</taxon>
        <taxon>Pseudomonadati</taxon>
        <taxon>Pseudomonadota</taxon>
        <taxon>Gammaproteobacteria</taxon>
        <taxon>Enterobacterales</taxon>
        <taxon>Enterobacteriaceae</taxon>
        <taxon>Salmonella</taxon>
    </lineage>
</organism>
<reference evidence="6" key="1">
    <citation type="journal article" date="2018" name="Genome Biol.">
        <title>SKESA: strategic k-mer extension for scrupulous assemblies.</title>
        <authorList>
            <person name="Souvorov A."/>
            <person name="Agarwala R."/>
            <person name="Lipman D.J."/>
        </authorList>
    </citation>
    <scope>NUCLEOTIDE SEQUENCE</scope>
    <source>
        <strain evidence="6">15-6148</strain>
    </source>
</reference>
<sequence length="124" mass="14243">MSTLFKGLTRPALIRGLGVPLYPFLGMCIICVLLGVWIHEAMYALILPGWYAIRRVTQFDERFFDLLYLRTLVKGHPLSNKRFSAVHYAGSQYDEVDISKVDNFMKLKDQSSVEELIPYSSHIT</sequence>
<keyword evidence="3 5" id="KW-1133">Transmembrane helix</keyword>
<evidence type="ECO:0000313" key="6">
    <source>
        <dbReference type="EMBL" id="HAE7300377.1"/>
    </source>
</evidence>
<evidence type="ECO:0000256" key="4">
    <source>
        <dbReference type="ARBA" id="ARBA00023136"/>
    </source>
</evidence>
<evidence type="ECO:0000256" key="3">
    <source>
        <dbReference type="ARBA" id="ARBA00022989"/>
    </source>
</evidence>